<reference evidence="3 4" key="1">
    <citation type="journal article" date="2016" name="Nat. Commun.">
        <title>Thousands of microbial genomes shed light on interconnected biogeochemical processes in an aquifer system.</title>
        <authorList>
            <person name="Anantharaman K."/>
            <person name="Brown C.T."/>
            <person name="Hug L.A."/>
            <person name="Sharon I."/>
            <person name="Castelle C.J."/>
            <person name="Probst A.J."/>
            <person name="Thomas B.C."/>
            <person name="Singh A."/>
            <person name="Wilkins M.J."/>
            <person name="Karaoz U."/>
            <person name="Brodie E.L."/>
            <person name="Williams K.H."/>
            <person name="Hubbard S.S."/>
            <person name="Banfield J.F."/>
        </authorList>
    </citation>
    <scope>NUCLEOTIDE SEQUENCE [LARGE SCALE GENOMIC DNA]</scope>
</reference>
<dbReference type="GO" id="GO:0008829">
    <property type="term" value="F:dCTP deaminase activity"/>
    <property type="evidence" value="ECO:0007669"/>
    <property type="project" value="InterPro"/>
</dbReference>
<dbReference type="EMBL" id="MGHL01000001">
    <property type="protein sequence ID" value="OGM70919.1"/>
    <property type="molecule type" value="Genomic_DNA"/>
</dbReference>
<proteinExistence type="predicted"/>
<dbReference type="CDD" id="cd07557">
    <property type="entry name" value="trimeric_dUTPase"/>
    <property type="match status" value="1"/>
</dbReference>
<dbReference type="AlphaFoldDB" id="A0A1F8C4U3"/>
<comment type="caution">
    <text evidence="3">The sequence shown here is derived from an EMBL/GenBank/DDBJ whole genome shotgun (WGS) entry which is preliminary data.</text>
</comment>
<organism evidence="3 4">
    <name type="scientific">Candidatus Woesebacteria bacterium RIFCSPLOWO2_01_FULL_44_14</name>
    <dbReference type="NCBI Taxonomy" id="1802525"/>
    <lineage>
        <taxon>Bacteria</taxon>
        <taxon>Candidatus Woeseibacteriota</taxon>
    </lineage>
</organism>
<dbReference type="InterPro" id="IPR011962">
    <property type="entry name" value="dCTP_deaminase"/>
</dbReference>
<name>A0A1F8C4U3_9BACT</name>
<dbReference type="Proteomes" id="UP000178429">
    <property type="component" value="Unassembled WGS sequence"/>
</dbReference>
<dbReference type="Pfam" id="PF22769">
    <property type="entry name" value="DCD"/>
    <property type="match status" value="1"/>
</dbReference>
<sequence>MIDREGGLDSIKYSLLSRDAILAHMQAGNVAIDPFDSRNLGTASYDVTLGSHFFREQAPVTINPGFYSPWDRDHIRDVWGRPEYAERARMVFADSRTPVPEGIDPDDRVIIIRPQETVLCHTQEFIGGRNCVTTMMKARSSLGRNFIEICKCAGWGDVGYINRWTMEVTNNSRYYAIPLVVGRRVAQIAFFQVDTFSGTDYVQEGKYQTEQDLERVKKEWLPHHMLPQMWKDWEVGESESDA</sequence>
<evidence type="ECO:0000256" key="1">
    <source>
        <dbReference type="ARBA" id="ARBA00022801"/>
    </source>
</evidence>
<accession>A0A1F8C4U3</accession>
<dbReference type="STRING" id="1802525.A2975_01425"/>
<evidence type="ECO:0000313" key="4">
    <source>
        <dbReference type="Proteomes" id="UP000178429"/>
    </source>
</evidence>
<dbReference type="PANTHER" id="PTHR42680">
    <property type="entry name" value="DCTP DEAMINASE"/>
    <property type="match status" value="1"/>
</dbReference>
<dbReference type="PANTHER" id="PTHR42680:SF2">
    <property type="entry name" value="DCTP DEAMINASE"/>
    <property type="match status" value="1"/>
</dbReference>
<evidence type="ECO:0008006" key="5">
    <source>
        <dbReference type="Google" id="ProtNLM"/>
    </source>
</evidence>
<dbReference type="Gene3D" id="2.70.40.10">
    <property type="match status" value="1"/>
</dbReference>
<dbReference type="InterPro" id="IPR033704">
    <property type="entry name" value="dUTPase_trimeric"/>
</dbReference>
<evidence type="ECO:0000256" key="2">
    <source>
        <dbReference type="ARBA" id="ARBA00023080"/>
    </source>
</evidence>
<dbReference type="SUPFAM" id="SSF51283">
    <property type="entry name" value="dUTPase-like"/>
    <property type="match status" value="1"/>
</dbReference>
<gene>
    <name evidence="3" type="ORF">A2975_01425</name>
</gene>
<dbReference type="GO" id="GO:0006229">
    <property type="term" value="P:dUTP biosynthetic process"/>
    <property type="evidence" value="ECO:0007669"/>
    <property type="project" value="InterPro"/>
</dbReference>
<keyword evidence="2" id="KW-0546">Nucleotide metabolism</keyword>
<keyword evidence="1" id="KW-0378">Hydrolase</keyword>
<dbReference type="InterPro" id="IPR036157">
    <property type="entry name" value="dUTPase-like_sf"/>
</dbReference>
<evidence type="ECO:0000313" key="3">
    <source>
        <dbReference type="EMBL" id="OGM70919.1"/>
    </source>
</evidence>
<protein>
    <recommendedName>
        <fullName evidence="5">dUTPase-like domain-containing protein</fullName>
    </recommendedName>
</protein>